<reference evidence="15 16" key="1">
    <citation type="submission" date="2018-03" db="EMBL/GenBank/DDBJ databases">
        <title>Genomic Encyclopedia of Type Strains, Phase III (KMG-III): the genomes of soil and plant-associated and newly described type strains.</title>
        <authorList>
            <person name="Whitman W."/>
        </authorList>
    </citation>
    <scope>NUCLEOTIDE SEQUENCE [LARGE SCALE GENOMIC DNA]</scope>
    <source>
        <strain evidence="15 16">CGMCC 1.12259</strain>
    </source>
</reference>
<dbReference type="GO" id="GO:0015293">
    <property type="term" value="F:symporter activity"/>
    <property type="evidence" value="ECO:0007669"/>
    <property type="project" value="UniProtKB-KW"/>
</dbReference>
<keyword evidence="16" id="KW-1185">Reference proteome</keyword>
<feature type="transmembrane region" description="Helical" evidence="14">
    <location>
        <begin position="263"/>
        <end position="286"/>
    </location>
</feature>
<feature type="transmembrane region" description="Helical" evidence="14">
    <location>
        <begin position="222"/>
        <end position="243"/>
    </location>
</feature>
<dbReference type="InterPro" id="IPR001734">
    <property type="entry name" value="Na/solute_symporter"/>
</dbReference>
<dbReference type="PROSITE" id="PS50283">
    <property type="entry name" value="NA_SOLUT_SYMP_3"/>
    <property type="match status" value="1"/>
</dbReference>
<evidence type="ECO:0000256" key="6">
    <source>
        <dbReference type="ARBA" id="ARBA00022847"/>
    </source>
</evidence>
<dbReference type="GO" id="GO:0006814">
    <property type="term" value="P:sodium ion transport"/>
    <property type="evidence" value="ECO:0007669"/>
    <property type="project" value="UniProtKB-KW"/>
</dbReference>
<organism evidence="15 16">
    <name type="scientific">Planomicrobium soli</name>
    <dbReference type="NCBI Taxonomy" id="1176648"/>
    <lineage>
        <taxon>Bacteria</taxon>
        <taxon>Bacillati</taxon>
        <taxon>Bacillota</taxon>
        <taxon>Bacilli</taxon>
        <taxon>Bacillales</taxon>
        <taxon>Caryophanaceae</taxon>
        <taxon>Planomicrobium</taxon>
    </lineage>
</organism>
<name>A0A2P8H3F9_9BACL</name>
<dbReference type="AlphaFoldDB" id="A0A2P8H3F9"/>
<keyword evidence="11" id="KW-0739">Sodium transport</keyword>
<evidence type="ECO:0000256" key="5">
    <source>
        <dbReference type="ARBA" id="ARBA00022692"/>
    </source>
</evidence>
<feature type="transmembrane region" description="Helical" evidence="14">
    <location>
        <begin position="411"/>
        <end position="431"/>
    </location>
</feature>
<evidence type="ECO:0000313" key="15">
    <source>
        <dbReference type="EMBL" id="PSL40743.1"/>
    </source>
</evidence>
<feature type="transmembrane region" description="Helical" evidence="14">
    <location>
        <begin position="6"/>
        <end position="26"/>
    </location>
</feature>
<evidence type="ECO:0000256" key="3">
    <source>
        <dbReference type="ARBA" id="ARBA00022448"/>
    </source>
</evidence>
<dbReference type="Gene3D" id="1.20.1730.10">
    <property type="entry name" value="Sodium/glucose cotransporter"/>
    <property type="match status" value="1"/>
</dbReference>
<comment type="similarity">
    <text evidence="2 13">Belongs to the sodium:solute symporter (SSF) (TC 2.A.21) family.</text>
</comment>
<evidence type="ECO:0000256" key="10">
    <source>
        <dbReference type="ARBA" id="ARBA00023136"/>
    </source>
</evidence>
<keyword evidence="8" id="KW-0915">Sodium</keyword>
<dbReference type="InterPro" id="IPR038377">
    <property type="entry name" value="Na/Glc_symporter_sf"/>
</dbReference>
<dbReference type="EMBL" id="PYAT01000004">
    <property type="protein sequence ID" value="PSL40743.1"/>
    <property type="molecule type" value="Genomic_DNA"/>
</dbReference>
<evidence type="ECO:0000256" key="14">
    <source>
        <dbReference type="SAM" id="Phobius"/>
    </source>
</evidence>
<protein>
    <submittedName>
        <fullName evidence="15">Na+/proline symporter</fullName>
    </submittedName>
</protein>
<feature type="transmembrane region" description="Helical" evidence="14">
    <location>
        <begin position="355"/>
        <end position="375"/>
    </location>
</feature>
<evidence type="ECO:0000256" key="9">
    <source>
        <dbReference type="ARBA" id="ARBA00023065"/>
    </source>
</evidence>
<keyword evidence="9" id="KW-0406">Ion transport</keyword>
<dbReference type="Pfam" id="PF00474">
    <property type="entry name" value="SSF"/>
    <property type="match status" value="1"/>
</dbReference>
<evidence type="ECO:0000256" key="2">
    <source>
        <dbReference type="ARBA" id="ARBA00006434"/>
    </source>
</evidence>
<evidence type="ECO:0000256" key="11">
    <source>
        <dbReference type="ARBA" id="ARBA00023201"/>
    </source>
</evidence>
<dbReference type="OrthoDB" id="2516957at2"/>
<feature type="transmembrane region" description="Helical" evidence="14">
    <location>
        <begin position="437"/>
        <end position="454"/>
    </location>
</feature>
<keyword evidence="5 14" id="KW-0812">Transmembrane</keyword>
<feature type="transmembrane region" description="Helical" evidence="14">
    <location>
        <begin position="120"/>
        <end position="140"/>
    </location>
</feature>
<feature type="transmembrane region" description="Helical" evidence="14">
    <location>
        <begin position="152"/>
        <end position="169"/>
    </location>
</feature>
<gene>
    <name evidence="15" type="ORF">B0H99_104205</name>
</gene>
<comment type="catalytic activity">
    <reaction evidence="12">
        <text>L-proline(in) + Na(+)(in) = L-proline(out) + Na(+)(out)</text>
        <dbReference type="Rhea" id="RHEA:28967"/>
        <dbReference type="ChEBI" id="CHEBI:29101"/>
        <dbReference type="ChEBI" id="CHEBI:60039"/>
    </reaction>
</comment>
<feature type="transmembrane region" description="Helical" evidence="14">
    <location>
        <begin position="181"/>
        <end position="202"/>
    </location>
</feature>
<feature type="transmembrane region" description="Helical" evidence="14">
    <location>
        <begin position="381"/>
        <end position="404"/>
    </location>
</feature>
<keyword evidence="4" id="KW-1003">Cell membrane</keyword>
<evidence type="ECO:0000256" key="13">
    <source>
        <dbReference type="RuleBase" id="RU362091"/>
    </source>
</evidence>
<evidence type="ECO:0000256" key="7">
    <source>
        <dbReference type="ARBA" id="ARBA00022989"/>
    </source>
</evidence>
<keyword evidence="6" id="KW-0769">Symport</keyword>
<evidence type="ECO:0000256" key="1">
    <source>
        <dbReference type="ARBA" id="ARBA00004651"/>
    </source>
</evidence>
<dbReference type="PANTHER" id="PTHR48086">
    <property type="entry name" value="SODIUM/PROLINE SYMPORTER-RELATED"/>
    <property type="match status" value="1"/>
</dbReference>
<keyword evidence="10 14" id="KW-0472">Membrane</keyword>
<keyword evidence="3" id="KW-0813">Transport</keyword>
<feature type="transmembrane region" description="Helical" evidence="14">
    <location>
        <begin position="68"/>
        <end position="90"/>
    </location>
</feature>
<sequence>MNIPWGNILVILVLGVIFIASSWFISRKVSTADEYISGNGKLGVAFGTTSLLAFWITGNTIMAAPEAAYGLGVIGAIAYSFLGGVAVVSFSPLGKRIHEIIPNGKTVGDFYKNRFDKKNYYFFMIMLFIYMFGLLMTQGIGGGLLLEQIFDVPYVLAVVLTFIIVIAYATMGGFSSITGIAFFQVMLIFVVVIVVPPLVYFSTGVAPIYTGMAQFAPEKLDLLLPAGILFMFAGAMFAIGEVFMDNTFWQRAYAVRKDKLMSIFGLAGIGWFFVPLATATLAFVAIGTNQAPAEVNQVAPFIAQIYGGNFVSWVFLVGVWSALASTIAAILNALVSLLIHDIYQSINPRADNAKLLRISKILTVVIGVLALLISLPKFLTMLQMLIFLGVINAAFVFPIIYGLFWKKLDATVSFIASILAIIVGYIVYYSVGDLQGVVASGWVSFLVCWIGSLVKPADFNWNKLYRVGQSQASEVERK</sequence>
<accession>A0A2P8H3F9</accession>
<comment type="subcellular location">
    <subcellularLocation>
        <location evidence="1">Cell membrane</location>
        <topology evidence="1">Multi-pass membrane protein</topology>
    </subcellularLocation>
</comment>
<proteinExistence type="inferred from homology"/>
<feature type="transmembrane region" description="Helical" evidence="14">
    <location>
        <begin position="310"/>
        <end position="343"/>
    </location>
</feature>
<dbReference type="InterPro" id="IPR050277">
    <property type="entry name" value="Sodium:Solute_Symporter"/>
</dbReference>
<dbReference type="RefSeq" id="WP_106532958.1">
    <property type="nucleotide sequence ID" value="NZ_PYAT01000004.1"/>
</dbReference>
<keyword evidence="7 14" id="KW-1133">Transmembrane helix</keyword>
<dbReference type="PANTHER" id="PTHR48086:SF3">
    <property type="entry name" value="SODIUM_PROLINE SYMPORTER"/>
    <property type="match status" value="1"/>
</dbReference>
<comment type="caution">
    <text evidence="15">The sequence shown here is derived from an EMBL/GenBank/DDBJ whole genome shotgun (WGS) entry which is preliminary data.</text>
</comment>
<feature type="transmembrane region" description="Helical" evidence="14">
    <location>
        <begin position="38"/>
        <end position="56"/>
    </location>
</feature>
<dbReference type="Proteomes" id="UP000242682">
    <property type="component" value="Unassembled WGS sequence"/>
</dbReference>
<evidence type="ECO:0000313" key="16">
    <source>
        <dbReference type="Proteomes" id="UP000242682"/>
    </source>
</evidence>
<evidence type="ECO:0000256" key="12">
    <source>
        <dbReference type="ARBA" id="ARBA00033708"/>
    </source>
</evidence>
<evidence type="ECO:0000256" key="4">
    <source>
        <dbReference type="ARBA" id="ARBA00022475"/>
    </source>
</evidence>
<evidence type="ECO:0000256" key="8">
    <source>
        <dbReference type="ARBA" id="ARBA00023053"/>
    </source>
</evidence>
<dbReference type="GO" id="GO:0005886">
    <property type="term" value="C:plasma membrane"/>
    <property type="evidence" value="ECO:0007669"/>
    <property type="project" value="UniProtKB-SubCell"/>
</dbReference>